<sequence length="328" mass="38189">MKIALIADSLTSCCFNERYRISPITPWNYRWMLRYGKPDILFVESAWQGTRDRWKYKVASYPDHPKRSNAALRRVVDYARDLGIPTVFWNKEDAVHFDRFIDSACLFDHIFTVDENCIPLYISATKGRATVATLPFAVERKFHYFRGFDFRIRGANFVGSYSRHIHTRRRAWQEMMFTACRESGMPLTVYDRNSNRHSTNYRYPAHTGLIVSPAVPYSATAEIYRQHLISLNVNTVEDSPTMYSRRLVEILACGGIAITNPSLAVSKYFQDFCHIVQDIDDCQEIIKRLLQYGPSKRDKERARAGAEEVEKRHSWDVRFEIIKTTVGL</sequence>
<protein>
    <submittedName>
        <fullName evidence="2">Spore coat protein</fullName>
    </submittedName>
</protein>
<organism evidence="2 3">
    <name type="scientific">Achromobacter spanius</name>
    <dbReference type="NCBI Taxonomy" id="217203"/>
    <lineage>
        <taxon>Bacteria</taxon>
        <taxon>Pseudomonadati</taxon>
        <taxon>Pseudomonadota</taxon>
        <taxon>Betaproteobacteria</taxon>
        <taxon>Burkholderiales</taxon>
        <taxon>Alcaligenaceae</taxon>
        <taxon>Achromobacter</taxon>
    </lineage>
</organism>
<dbReference type="RefSeq" id="WP_105238822.1">
    <property type="nucleotide sequence ID" value="NZ_CP023270.1"/>
</dbReference>
<accession>A0A2S0I7K4</accession>
<keyword evidence="2" id="KW-0167">Capsid protein</keyword>
<name>A0A2S0I7K4_9BURK</name>
<keyword evidence="3" id="KW-1185">Reference proteome</keyword>
<keyword evidence="2" id="KW-0946">Virion</keyword>
<dbReference type="AlphaFoldDB" id="A0A2S0I7K4"/>
<gene>
    <name evidence="2" type="ORF">CLM73_13245</name>
</gene>
<dbReference type="Proteomes" id="UP000239477">
    <property type="component" value="Chromosome"/>
</dbReference>
<evidence type="ECO:0000313" key="2">
    <source>
        <dbReference type="EMBL" id="AVJ28005.1"/>
    </source>
</evidence>
<evidence type="ECO:0000313" key="3">
    <source>
        <dbReference type="Proteomes" id="UP000239477"/>
    </source>
</evidence>
<dbReference type="InterPro" id="IPR055259">
    <property type="entry name" value="YkvP/CgeB_Glyco_trans-like"/>
</dbReference>
<proteinExistence type="predicted"/>
<evidence type="ECO:0000259" key="1">
    <source>
        <dbReference type="Pfam" id="PF13524"/>
    </source>
</evidence>
<reference evidence="2 3" key="1">
    <citation type="submission" date="2017-09" db="EMBL/GenBank/DDBJ databases">
        <title>Genomic, metabolic, and phenotypic characteristics of bacterial isolates from the natural microbiome of the model nematode Caenorhabditis elegans.</title>
        <authorList>
            <person name="Zimmermann J."/>
            <person name="Obeng N."/>
            <person name="Yang W."/>
            <person name="Obeng O."/>
            <person name="Kissoyan K."/>
            <person name="Pees B."/>
            <person name="Dirksen P."/>
            <person name="Hoppner M."/>
            <person name="Franke A."/>
            <person name="Rosenstiel P."/>
            <person name="Leippe M."/>
            <person name="Dierking K."/>
            <person name="Kaleta C."/>
            <person name="Schulenburg H."/>
        </authorList>
    </citation>
    <scope>NUCLEOTIDE SEQUENCE [LARGE SCALE GENOMIC DNA]</scope>
    <source>
        <strain evidence="2 3">MYb73</strain>
    </source>
</reference>
<dbReference type="OrthoDB" id="8756565at2"/>
<dbReference type="EMBL" id="CP023270">
    <property type="protein sequence ID" value="AVJ28005.1"/>
    <property type="molecule type" value="Genomic_DNA"/>
</dbReference>
<dbReference type="Pfam" id="PF13524">
    <property type="entry name" value="Glyco_trans_1_2"/>
    <property type="match status" value="1"/>
</dbReference>
<feature type="domain" description="Spore protein YkvP/CgeB glycosyl transferase-like" evidence="1">
    <location>
        <begin position="209"/>
        <end position="321"/>
    </location>
</feature>